<dbReference type="Proteomes" id="UP000095039">
    <property type="component" value="Unassembled WGS sequence"/>
</dbReference>
<proteinExistence type="predicted"/>
<reference evidence="2 3" key="1">
    <citation type="journal article" date="2012" name="Science">
        <title>Ecological populations of bacteria act as socially cohesive units of antibiotic production and resistance.</title>
        <authorList>
            <person name="Cordero O.X."/>
            <person name="Wildschutte H."/>
            <person name="Kirkup B."/>
            <person name="Proehl S."/>
            <person name="Ngo L."/>
            <person name="Hussain F."/>
            <person name="Le Roux F."/>
            <person name="Mincer T."/>
            <person name="Polz M.F."/>
        </authorList>
    </citation>
    <scope>NUCLEOTIDE SEQUENCE [LARGE SCALE GENOMIC DNA]</scope>
    <source>
        <strain evidence="2 3">FF-454</strain>
    </source>
</reference>
<protein>
    <recommendedName>
        <fullName evidence="4">VWFA domain-containing protein</fullName>
    </recommendedName>
</protein>
<dbReference type="Gene3D" id="3.40.50.410">
    <property type="entry name" value="von Willebrand factor, type A domain"/>
    <property type="match status" value="1"/>
</dbReference>
<dbReference type="EMBL" id="AJWN02000090">
    <property type="protein sequence ID" value="OEE59000.1"/>
    <property type="molecule type" value="Genomic_DNA"/>
</dbReference>
<accession>A0A1E5C0J7</accession>
<dbReference type="AlphaFoldDB" id="A0A1E5C0J7"/>
<evidence type="ECO:0000313" key="2">
    <source>
        <dbReference type="EMBL" id="OEE59000.1"/>
    </source>
</evidence>
<evidence type="ECO:0000313" key="3">
    <source>
        <dbReference type="Proteomes" id="UP000095039"/>
    </source>
</evidence>
<comment type="caution">
    <text evidence="2">The sequence shown here is derived from an EMBL/GenBank/DDBJ whole genome shotgun (WGS) entry which is preliminary data.</text>
</comment>
<evidence type="ECO:0008006" key="4">
    <source>
        <dbReference type="Google" id="ProtNLM"/>
    </source>
</evidence>
<keyword evidence="3" id="KW-1185">Reference proteome</keyword>
<keyword evidence="1" id="KW-0732">Signal</keyword>
<dbReference type="InterPro" id="IPR036465">
    <property type="entry name" value="vWFA_dom_sf"/>
</dbReference>
<feature type="chain" id="PRO_5009172251" description="VWFA domain-containing protein" evidence="1">
    <location>
        <begin position="20"/>
        <end position="276"/>
    </location>
</feature>
<gene>
    <name evidence="2" type="ORF">A1OK_03050</name>
</gene>
<evidence type="ECO:0000256" key="1">
    <source>
        <dbReference type="SAM" id="SignalP"/>
    </source>
</evidence>
<feature type="signal peptide" evidence="1">
    <location>
        <begin position="1"/>
        <end position="19"/>
    </location>
</feature>
<sequence>MVIKTLLIAASLMSSAALAFTDRNDIPSCSQGLPDDLVTTTAERELFVIIDRTMSASLNDRIMQETYGQISRFIRPGDSIQIIQFSSYNKDGFTSIALKGKTDMPLSKDSRDEVRKSQLAKFDKCLKDQKRYFLAKTGFALKDSFSAQENTDFTEVLAALRDISTQIVKNSNAKDKVVLLISDMLENSASTSFYQRGSVRTIDPKKEIDQVIDRSELGDFAGARVYVMGAGLLPGGQSYVSSTKMNAIERFWSGYFSESNSDLRGFGKPLLLTQFQ</sequence>
<dbReference type="RefSeq" id="WP_016961233.1">
    <property type="nucleotide sequence ID" value="NZ_AJWN02000090.1"/>
</dbReference>
<name>A0A1E5C0J7_9GAMM</name>
<organism evidence="2 3">
    <name type="scientific">Enterovibrio norvegicus FF-454</name>
    <dbReference type="NCBI Taxonomy" id="1185651"/>
    <lineage>
        <taxon>Bacteria</taxon>
        <taxon>Pseudomonadati</taxon>
        <taxon>Pseudomonadota</taxon>
        <taxon>Gammaproteobacteria</taxon>
        <taxon>Vibrionales</taxon>
        <taxon>Vibrionaceae</taxon>
        <taxon>Enterovibrio</taxon>
    </lineage>
</organism>